<dbReference type="Proteomes" id="UP000318616">
    <property type="component" value="Unassembled WGS sequence"/>
</dbReference>
<reference evidence="2 3" key="1">
    <citation type="submission" date="2019-01" db="EMBL/GenBank/DDBJ databases">
        <title>Coherence of Microcystis species and biogeography revealed through population genomics.</title>
        <authorList>
            <person name="Perez-Carrascal O.M."/>
            <person name="Terrat Y."/>
            <person name="Giani A."/>
            <person name="Fortin N."/>
            <person name="Tromas N."/>
            <person name="Shapiro B.J."/>
        </authorList>
    </citation>
    <scope>NUCLEOTIDE SEQUENCE [LARGE SCALE GENOMIC DNA]</scope>
    <source>
        <strain evidence="2">Mw_MB_S_20031200_S109D</strain>
    </source>
</reference>
<evidence type="ECO:0000256" key="1">
    <source>
        <dbReference type="SAM" id="MobiDB-lite"/>
    </source>
</evidence>
<evidence type="ECO:0000313" key="2">
    <source>
        <dbReference type="EMBL" id="TRV26110.1"/>
    </source>
</evidence>
<evidence type="ECO:0000313" key="3">
    <source>
        <dbReference type="Proteomes" id="UP000318616"/>
    </source>
</evidence>
<sequence>MRFYEFADAEAQLGLLRTIIDNTWSAIAQQAEEQKKAEAERKAKARVAKGSKKGAKKAGPRMPSISLPPPQPLKDPPTSQPPQASNKVPHNGVASATAATLSNQKSAPNASTTPTPQQGSINAQIGSKSFATKNLQNQPKSKVFGKYIGTTEKDDEADDRHSKNGIAAPKKLPRNF</sequence>
<organism evidence="2 3">
    <name type="scientific">Microcystis wesenbergii Mw_MB_S_20031200_S109D</name>
    <dbReference type="NCBI Taxonomy" id="2486241"/>
    <lineage>
        <taxon>Bacteria</taxon>
        <taxon>Bacillati</taxon>
        <taxon>Cyanobacteriota</taxon>
        <taxon>Cyanophyceae</taxon>
        <taxon>Oscillatoriophycideae</taxon>
        <taxon>Chroococcales</taxon>
        <taxon>Microcystaceae</taxon>
        <taxon>Microcystis</taxon>
    </lineage>
</organism>
<dbReference type="AlphaFoldDB" id="A0A552M0W9"/>
<protein>
    <submittedName>
        <fullName evidence="2">Uncharacterized protein</fullName>
    </submittedName>
</protein>
<dbReference type="EMBL" id="SFAP01000089">
    <property type="protein sequence ID" value="TRV26110.1"/>
    <property type="molecule type" value="Genomic_DNA"/>
</dbReference>
<comment type="caution">
    <text evidence="2">The sequence shown here is derived from an EMBL/GenBank/DDBJ whole genome shotgun (WGS) entry which is preliminary data.</text>
</comment>
<feature type="region of interest" description="Disordered" evidence="1">
    <location>
        <begin position="29"/>
        <end position="176"/>
    </location>
</feature>
<proteinExistence type="predicted"/>
<feature type="compositionally biased region" description="Polar residues" evidence="1">
    <location>
        <begin position="97"/>
        <end position="140"/>
    </location>
</feature>
<feature type="compositionally biased region" description="Basic and acidic residues" evidence="1">
    <location>
        <begin position="32"/>
        <end position="42"/>
    </location>
</feature>
<feature type="compositionally biased region" description="Pro residues" evidence="1">
    <location>
        <begin position="66"/>
        <end position="80"/>
    </location>
</feature>
<accession>A0A552M0W9</accession>
<gene>
    <name evidence="2" type="ORF">EWV88_06840</name>
</gene>
<feature type="compositionally biased region" description="Basic residues" evidence="1">
    <location>
        <begin position="43"/>
        <end position="59"/>
    </location>
</feature>
<name>A0A552M0W9_9CHRO</name>